<accession>A0A450WVB8</accession>
<reference evidence="1" key="1">
    <citation type="submission" date="2019-02" db="EMBL/GenBank/DDBJ databases">
        <authorList>
            <person name="Gruber-Vodicka R. H."/>
            <person name="Seah K. B. B."/>
        </authorList>
    </citation>
    <scope>NUCLEOTIDE SEQUENCE</scope>
    <source>
        <strain evidence="1">BECK_BY7</strain>
    </source>
</reference>
<protein>
    <submittedName>
        <fullName evidence="1">Uncharacterized protein</fullName>
    </submittedName>
</protein>
<proteinExistence type="predicted"/>
<organism evidence="1">
    <name type="scientific">Candidatus Kentrum sp. LFY</name>
    <dbReference type="NCBI Taxonomy" id="2126342"/>
    <lineage>
        <taxon>Bacteria</taxon>
        <taxon>Pseudomonadati</taxon>
        <taxon>Pseudomonadota</taxon>
        <taxon>Gammaproteobacteria</taxon>
        <taxon>Candidatus Kentrum</taxon>
    </lineage>
</organism>
<sequence>MGCLTGTDPGIDVGMVPDIAVYERLRSSGIFGRMPSKDVMECAVFPMRIMEVISPSQSIHDLMQNSGKISTGRYSGQSVP</sequence>
<dbReference type="EMBL" id="CAADFN010000083">
    <property type="protein sequence ID" value="VFK21016.1"/>
    <property type="molecule type" value="Genomic_DNA"/>
</dbReference>
<gene>
    <name evidence="1" type="ORF">BECKLFY1418C_GA0070996_108312</name>
</gene>
<name>A0A450WVB8_9GAMM</name>
<evidence type="ECO:0000313" key="1">
    <source>
        <dbReference type="EMBL" id="VFK21016.1"/>
    </source>
</evidence>
<dbReference type="AlphaFoldDB" id="A0A450WVB8"/>